<sequence length="674" mass="72725">MWGTGVSCGYPHGRTVAPCGTLGIVDASPVDDDASPASAPVTPAQRRSTEMLRGLRFGALAVAVIAGVWAWRQAGRYYHVFWFPEEENALSLTRSMPVVAFLLWGSFVCVARLERPSGFHRGLSLFTTAAVGSLDCAVFACLWWGESQEIQMSYPALAQLAVAALALGAAGVADILIRDRRNHHAKPRSRRIRLLRPTRPAAVATALTLAVGAVTLALPAEHYAAKSVQVPAAPAQPVPESLSDSVTWRRAIQIPNAGDLQPIGGVIAGAAGPIVITDHGAMGLDPSTGETTWSYTRGGKLVTFGDDYCWKEGNAWCYAAISPDRSRLVLGYDAGRVGTPLVVLDTTTGEVVFEYINNYDSIARLGPNIQVTDQVLRAGRNILSLRDGSIQSTLPYSTFYEYENPHYCGDRNIKRCWKYPGPTQGGHSTLVYGTICGNPSHPENIEPKDDRNRWCELITAPDDDPTALTLADAVVPTSRDAPEYVGGWTVRYADPDAAYTELSRHQDPKEVDTLSFPLEAVSLDTLAGVDDAEPVALGSLNRPEYNRSTRTLAVLGAAPTAEEATVQARFDPVTRTVYHVDDADSDPTGPGYLDDLRLTAPQAQEGIDLVRSDGSLALHLDYYSEDPAQEPYYTSNDAPYIVQAPGVITVVDLHSARDSSGDGYRHELVIYGVG</sequence>
<feature type="transmembrane region" description="Helical" evidence="1">
    <location>
        <begin position="198"/>
        <end position="218"/>
    </location>
</feature>
<gene>
    <name evidence="2" type="ORF">ACGLYG10_1153</name>
</gene>
<keyword evidence="1" id="KW-0472">Membrane</keyword>
<keyword evidence="1" id="KW-0812">Transmembrane</keyword>
<reference evidence="3" key="1">
    <citation type="submission" date="2016-09" db="EMBL/GenBank/DDBJ databases">
        <authorList>
            <person name="Strepis N."/>
        </authorList>
    </citation>
    <scope>NUCLEOTIDE SEQUENCE [LARGE SCALE GENOMIC DNA]</scope>
</reference>
<dbReference type="Gene3D" id="2.130.10.10">
    <property type="entry name" value="YVTN repeat-like/Quinoprotein amine dehydrogenase"/>
    <property type="match status" value="1"/>
</dbReference>
<dbReference type="InterPro" id="IPR015943">
    <property type="entry name" value="WD40/YVTN_repeat-like_dom_sf"/>
</dbReference>
<keyword evidence="3" id="KW-1185">Reference proteome</keyword>
<name>A0A1M4RYC6_9ACTO</name>
<evidence type="ECO:0000313" key="2">
    <source>
        <dbReference type="EMBL" id="SHE24941.1"/>
    </source>
</evidence>
<dbReference type="Proteomes" id="UP000184291">
    <property type="component" value="Unassembled WGS sequence"/>
</dbReference>
<feature type="transmembrane region" description="Helical" evidence="1">
    <location>
        <begin position="54"/>
        <end position="72"/>
    </location>
</feature>
<feature type="transmembrane region" description="Helical" evidence="1">
    <location>
        <begin position="157"/>
        <end position="177"/>
    </location>
</feature>
<accession>A0A1M4RYC6</accession>
<dbReference type="EMBL" id="FQTT01000009">
    <property type="protein sequence ID" value="SHE24941.1"/>
    <property type="molecule type" value="Genomic_DNA"/>
</dbReference>
<protein>
    <submittedName>
        <fullName evidence="2">Uncharacterized protein</fullName>
    </submittedName>
</protein>
<evidence type="ECO:0000256" key="1">
    <source>
        <dbReference type="SAM" id="Phobius"/>
    </source>
</evidence>
<dbReference type="AlphaFoldDB" id="A0A1M4RYC6"/>
<dbReference type="STRING" id="1892869.ACGLYG10_1153"/>
<feature type="transmembrane region" description="Helical" evidence="1">
    <location>
        <begin position="123"/>
        <end position="145"/>
    </location>
</feature>
<dbReference type="InterPro" id="IPR011047">
    <property type="entry name" value="Quinoprotein_ADH-like_sf"/>
</dbReference>
<feature type="transmembrane region" description="Helical" evidence="1">
    <location>
        <begin position="92"/>
        <end position="111"/>
    </location>
</feature>
<proteinExistence type="predicted"/>
<keyword evidence="1" id="KW-1133">Transmembrane helix</keyword>
<dbReference type="SUPFAM" id="SSF50998">
    <property type="entry name" value="Quinoprotein alcohol dehydrogenase-like"/>
    <property type="match status" value="1"/>
</dbReference>
<evidence type="ECO:0000313" key="3">
    <source>
        <dbReference type="Proteomes" id="UP000184291"/>
    </source>
</evidence>
<organism evidence="2 3">
    <name type="scientific">Actinomyces glycerinitolerans</name>
    <dbReference type="NCBI Taxonomy" id="1892869"/>
    <lineage>
        <taxon>Bacteria</taxon>
        <taxon>Bacillati</taxon>
        <taxon>Actinomycetota</taxon>
        <taxon>Actinomycetes</taxon>
        <taxon>Actinomycetales</taxon>
        <taxon>Actinomycetaceae</taxon>
        <taxon>Actinomyces</taxon>
    </lineage>
</organism>